<proteinExistence type="predicted"/>
<feature type="transmembrane region" description="Helical" evidence="1">
    <location>
        <begin position="91"/>
        <end position="109"/>
    </location>
</feature>
<feature type="transmembrane region" description="Helical" evidence="1">
    <location>
        <begin position="37"/>
        <end position="54"/>
    </location>
</feature>
<keyword evidence="1" id="KW-1133">Transmembrane helix</keyword>
<dbReference type="VEuPathDB" id="MicrosporidiaDB:HERIO_1450"/>
<keyword evidence="1" id="KW-0472">Membrane</keyword>
<dbReference type="Proteomes" id="UP000192501">
    <property type="component" value="Unassembled WGS sequence"/>
</dbReference>
<dbReference type="AlphaFoldDB" id="A0A1X0QEX1"/>
<protein>
    <submittedName>
        <fullName evidence="2">Uncharacterized protein</fullName>
    </submittedName>
</protein>
<dbReference type="VEuPathDB" id="MicrosporidiaDB:HERIO_1451"/>
<evidence type="ECO:0000313" key="2">
    <source>
        <dbReference type="EMBL" id="ORD98263.1"/>
    </source>
</evidence>
<comment type="caution">
    <text evidence="2">The sequence shown here is derived from an EMBL/GenBank/DDBJ whole genome shotgun (WGS) entry which is preliminary data.</text>
</comment>
<dbReference type="VEuPathDB" id="MicrosporidiaDB:A0H76_22"/>
<organism evidence="2 3">
    <name type="scientific">Hepatospora eriocheir</name>
    <dbReference type="NCBI Taxonomy" id="1081669"/>
    <lineage>
        <taxon>Eukaryota</taxon>
        <taxon>Fungi</taxon>
        <taxon>Fungi incertae sedis</taxon>
        <taxon>Microsporidia</taxon>
        <taxon>Hepatosporidae</taxon>
        <taxon>Hepatospora</taxon>
    </lineage>
</organism>
<reference evidence="2 3" key="1">
    <citation type="journal article" date="2017" name="Environ. Microbiol.">
        <title>Decay of the glycolytic pathway and adaptation to intranuclear parasitism within Enterocytozoonidae microsporidia.</title>
        <authorList>
            <person name="Wiredu Boakye D."/>
            <person name="Jaroenlak P."/>
            <person name="Prachumwat A."/>
            <person name="Williams T.A."/>
            <person name="Bateman K.S."/>
            <person name="Itsathitphaisarn O."/>
            <person name="Sritunyalucksana K."/>
            <person name="Paszkiewicz K.H."/>
            <person name="Moore K.A."/>
            <person name="Stentiford G.D."/>
            <person name="Williams B.A."/>
        </authorList>
    </citation>
    <scope>NUCLEOTIDE SEQUENCE [LARGE SCALE GENOMIC DNA]</scope>
    <source>
        <strain evidence="3">canceri</strain>
    </source>
</reference>
<gene>
    <name evidence="2" type="ORF">A0H76_22</name>
</gene>
<evidence type="ECO:0000313" key="3">
    <source>
        <dbReference type="Proteomes" id="UP000192501"/>
    </source>
</evidence>
<dbReference type="EMBL" id="LTAI01000855">
    <property type="protein sequence ID" value="ORD98263.1"/>
    <property type="molecule type" value="Genomic_DNA"/>
</dbReference>
<keyword evidence="1" id="KW-0812">Transmembrane</keyword>
<feature type="transmembrane region" description="Helical" evidence="1">
    <location>
        <begin position="165"/>
        <end position="191"/>
    </location>
</feature>
<evidence type="ECO:0000256" key="1">
    <source>
        <dbReference type="SAM" id="Phobius"/>
    </source>
</evidence>
<sequence>MNNPKPLELKPVHLFIILLIRISVVFLFLFIASNITFISTNYTCYHLFLIGFLIKNNKIDLSFYRSLLIITLLSCMLIPFISKFGVYSRSIFLGSQIIYVILGLNYSLIRRSMIDKKISSEYNFSLDEALIMIKIRKHSEYATFQYGIATCMIGLINYMTKIKGIVNIINLVMISLFLYFYIPEFLINYLIYYF</sequence>
<feature type="transmembrane region" description="Helical" evidence="1">
    <location>
        <begin position="66"/>
        <end position="85"/>
    </location>
</feature>
<accession>A0A1X0QEX1</accession>
<name>A0A1X0QEX1_9MICR</name>
<feature type="transmembrane region" description="Helical" evidence="1">
    <location>
        <begin position="12"/>
        <end position="31"/>
    </location>
</feature>